<sequence length="134" mass="15222">SRLWPSRAVGGREAPKEASKRSITKRKRANRRRTKARHRALYEAELALLIPAHPEHPTALLPKIYQCCSLRTSFVPGHVHITTEALYSHFLMARSKELNVSGGSPMEELWGKVFDIRSKPFKPCEGPEKYVGFV</sequence>
<reference evidence="1" key="1">
    <citation type="submission" date="2022-07" db="EMBL/GenBank/DDBJ databases">
        <title>Phylogenomic reconstructions and comparative analyses of Kickxellomycotina fungi.</title>
        <authorList>
            <person name="Reynolds N.K."/>
            <person name="Stajich J.E."/>
            <person name="Barry K."/>
            <person name="Grigoriev I.V."/>
            <person name="Crous P."/>
            <person name="Smith M.E."/>
        </authorList>
    </citation>
    <scope>NUCLEOTIDE SEQUENCE</scope>
    <source>
        <strain evidence="1">BCRC 34191</strain>
    </source>
</reference>
<comment type="caution">
    <text evidence="1">The sequence shown here is derived from an EMBL/GenBank/DDBJ whole genome shotgun (WGS) entry which is preliminary data.</text>
</comment>
<keyword evidence="2" id="KW-1185">Reference proteome</keyword>
<proteinExistence type="predicted"/>
<protein>
    <submittedName>
        <fullName evidence="1">Uncharacterized protein</fullName>
    </submittedName>
</protein>
<dbReference type="Proteomes" id="UP001140066">
    <property type="component" value="Unassembled WGS sequence"/>
</dbReference>
<name>A0ACC1KDW3_9FUNG</name>
<organism evidence="1 2">
    <name type="scientific">Coemansia linderi</name>
    <dbReference type="NCBI Taxonomy" id="2663919"/>
    <lineage>
        <taxon>Eukaryota</taxon>
        <taxon>Fungi</taxon>
        <taxon>Fungi incertae sedis</taxon>
        <taxon>Zoopagomycota</taxon>
        <taxon>Kickxellomycotina</taxon>
        <taxon>Kickxellomycetes</taxon>
        <taxon>Kickxellales</taxon>
        <taxon>Kickxellaceae</taxon>
        <taxon>Coemansia</taxon>
    </lineage>
</organism>
<feature type="non-terminal residue" evidence="1">
    <location>
        <position position="1"/>
    </location>
</feature>
<evidence type="ECO:0000313" key="2">
    <source>
        <dbReference type="Proteomes" id="UP001140066"/>
    </source>
</evidence>
<dbReference type="EMBL" id="JANBUK010000861">
    <property type="protein sequence ID" value="KAJ2788425.1"/>
    <property type="molecule type" value="Genomic_DNA"/>
</dbReference>
<accession>A0ACC1KDW3</accession>
<evidence type="ECO:0000313" key="1">
    <source>
        <dbReference type="EMBL" id="KAJ2788425.1"/>
    </source>
</evidence>
<gene>
    <name evidence="1" type="ORF">GGI18_002959</name>
</gene>